<gene>
    <name evidence="4" type="ORF">EYF70_24385</name>
    <name evidence="3" type="ORF">GCM10007387_37310</name>
</gene>
<proteinExistence type="predicted"/>
<dbReference type="RefSeq" id="WP_131147714.1">
    <property type="nucleotide sequence ID" value="NZ_BMWV01000008.1"/>
</dbReference>
<evidence type="ECO:0000313" key="3">
    <source>
        <dbReference type="EMBL" id="GGY51449.1"/>
    </source>
</evidence>
<dbReference type="EMBL" id="BMWV01000008">
    <property type="protein sequence ID" value="GGY51449.1"/>
    <property type="molecule type" value="Genomic_DNA"/>
</dbReference>
<dbReference type="Proteomes" id="UP000292307">
    <property type="component" value="Chromosome"/>
</dbReference>
<reference evidence="3" key="1">
    <citation type="journal article" date="2014" name="Int. J. Syst. Evol. Microbiol.">
        <title>Complete genome sequence of Corynebacterium casei LMG S-19264T (=DSM 44701T), isolated from a smear-ripened cheese.</title>
        <authorList>
            <consortium name="US DOE Joint Genome Institute (JGI-PGF)"/>
            <person name="Walter F."/>
            <person name="Albersmeier A."/>
            <person name="Kalinowski J."/>
            <person name="Ruckert C."/>
        </authorList>
    </citation>
    <scope>NUCLEOTIDE SEQUENCE</scope>
    <source>
        <strain evidence="3">KCTC 12343</strain>
    </source>
</reference>
<name>A0A411X3K6_9BURK</name>
<sequence>MHSLRLFVLPCALLAAGTAHAQFMDMLKNAVTNAAQNAVTSAASHATTKAVNGAIDGTVDSVKNPPRERPAAAPAASRAVSVAATPAAPPARPAAPRSCSEGEGEPLPPLGERPPLYQPDVLWPDASACPAYEFLDYGFEAARASVKAFDKAGTPLCPECVGGRANDSLPAFHLGGRSARYDLSGALLALKEGGDVAWQGHRLAGRIVLVGEQPIGSFPCKQFRWTLTNKEREIVAERPGLYCKFQWRGEPAAWHPVI</sequence>
<accession>A0A411X3K6</accession>
<feature type="chain" id="PRO_5044278007" evidence="2">
    <location>
        <begin position="22"/>
        <end position="258"/>
    </location>
</feature>
<feature type="region of interest" description="Disordered" evidence="1">
    <location>
        <begin position="56"/>
        <end position="116"/>
    </location>
</feature>
<protein>
    <submittedName>
        <fullName evidence="3">Uncharacterized protein</fullName>
    </submittedName>
</protein>
<reference evidence="3" key="3">
    <citation type="submission" date="2022-12" db="EMBL/GenBank/DDBJ databases">
        <authorList>
            <person name="Sun Q."/>
            <person name="Kim S."/>
        </authorList>
    </citation>
    <scope>NUCLEOTIDE SEQUENCE</scope>
    <source>
        <strain evidence="3">KCTC 12343</strain>
    </source>
</reference>
<dbReference type="OrthoDB" id="8758390at2"/>
<evidence type="ECO:0000313" key="4">
    <source>
        <dbReference type="EMBL" id="QBI03616.1"/>
    </source>
</evidence>
<evidence type="ECO:0000313" key="6">
    <source>
        <dbReference type="Proteomes" id="UP000628442"/>
    </source>
</evidence>
<organism evidence="3 6">
    <name type="scientific">Pseudoduganella albidiflava</name>
    <dbReference type="NCBI Taxonomy" id="321983"/>
    <lineage>
        <taxon>Bacteria</taxon>
        <taxon>Pseudomonadati</taxon>
        <taxon>Pseudomonadota</taxon>
        <taxon>Betaproteobacteria</taxon>
        <taxon>Burkholderiales</taxon>
        <taxon>Oxalobacteraceae</taxon>
        <taxon>Telluria group</taxon>
        <taxon>Pseudoduganella</taxon>
    </lineage>
</organism>
<feature type="signal peptide" evidence="2">
    <location>
        <begin position="1"/>
        <end position="21"/>
    </location>
</feature>
<keyword evidence="5" id="KW-1185">Reference proteome</keyword>
<evidence type="ECO:0000256" key="1">
    <source>
        <dbReference type="SAM" id="MobiDB-lite"/>
    </source>
</evidence>
<feature type="compositionally biased region" description="Low complexity" evidence="1">
    <location>
        <begin position="71"/>
        <end position="86"/>
    </location>
</feature>
<dbReference type="Proteomes" id="UP000628442">
    <property type="component" value="Unassembled WGS sequence"/>
</dbReference>
<dbReference type="AlphaFoldDB" id="A0A411X3K6"/>
<evidence type="ECO:0000313" key="5">
    <source>
        <dbReference type="Proteomes" id="UP000292307"/>
    </source>
</evidence>
<reference evidence="4 5" key="2">
    <citation type="submission" date="2019-02" db="EMBL/GenBank/DDBJ databases">
        <title>Draft Genome Sequences of Six Type Strains of the Genus Massilia.</title>
        <authorList>
            <person name="Miess H."/>
            <person name="Frediansyhah A."/>
            <person name="Gross H."/>
        </authorList>
    </citation>
    <scope>NUCLEOTIDE SEQUENCE [LARGE SCALE GENOMIC DNA]</scope>
    <source>
        <strain evidence="4 5">DSM 17472</strain>
    </source>
</reference>
<keyword evidence="2" id="KW-0732">Signal</keyword>
<evidence type="ECO:0000256" key="2">
    <source>
        <dbReference type="SAM" id="SignalP"/>
    </source>
</evidence>
<dbReference type="EMBL" id="CP036401">
    <property type="protein sequence ID" value="QBI03616.1"/>
    <property type="molecule type" value="Genomic_DNA"/>
</dbReference>